<dbReference type="VEuPathDB" id="FungiDB:C5L36_0C09110"/>
<dbReference type="InterPro" id="IPR056843">
    <property type="entry name" value="THADA-like_TPR"/>
</dbReference>
<evidence type="ECO:0000256" key="2">
    <source>
        <dbReference type="ARBA" id="ARBA00022694"/>
    </source>
</evidence>
<dbReference type="Pfam" id="PF25150">
    <property type="entry name" value="TPR_Trm732"/>
    <property type="match status" value="1"/>
</dbReference>
<organism evidence="6 7">
    <name type="scientific">Pichia kudriavzevii</name>
    <name type="common">Yeast</name>
    <name type="synonym">Issatchenkia orientalis</name>
    <dbReference type="NCBI Taxonomy" id="4909"/>
    <lineage>
        <taxon>Eukaryota</taxon>
        <taxon>Fungi</taxon>
        <taxon>Dikarya</taxon>
        <taxon>Ascomycota</taxon>
        <taxon>Saccharomycotina</taxon>
        <taxon>Pichiomycetes</taxon>
        <taxon>Pichiales</taxon>
        <taxon>Pichiaceae</taxon>
        <taxon>Pichia</taxon>
    </lineage>
</organism>
<evidence type="ECO:0000259" key="4">
    <source>
        <dbReference type="Pfam" id="PF25150"/>
    </source>
</evidence>
<dbReference type="GO" id="GO:0030488">
    <property type="term" value="P:tRNA methylation"/>
    <property type="evidence" value="ECO:0007669"/>
    <property type="project" value="TreeGrafter"/>
</dbReference>
<sequence>MNAGDHISDITSLKNDVIKSKNVDPPEQFQVLSKTFPLIFQAVKATNVSNLYRTNACDALSIWFARSQQLVSKNPLFKDEFMNFFPEESADFTFHYVIDFWNDSGAALGNALKEMFTKMVGYLTSIFHEDESELIFKRWLSEALDLPYTMRALYFMVEHLHKRVRQVDYIFQVKPDFIVNCLENIWSKALSSIIGKAVFLVLRYCYSKDSESEWLSLWEDHLIELLEHDDLRKGIESYLLPNLFQLSKPATIRFLKRVISKNNTPVLISALKVAKDSAIVSEPFLEIDLKTNKPLLDIKELSVLLELTSASYRVGAFHLLVSSPKNSMPIPRVVYQTIMDSLDMVFTDSDLETRNEISAYLKKFITRIKESTYAAKRDATSLTKKNYSKFEDEIKEKLNNVEQAQLFLKLFLTFIENNLRPGASYLQKEMGCRLLLALIRSGLDSRVDPLSLDKSRNVNFAFSIEIYNPTLVRLVIDNILDDYDDIRQYSMEIITIAPFKLDQVVDMKLLESRAIQMLADIRGKNVDSGARFFRFAFEYYQRSQDLEKCSGIVRLLLHRIEFSLLRAKEQLADACIHNSIQGYFATFKFIFEIMNLNFCESILKNHNIVERLLNATTEIWYIVKVILQHDSPEGMLLDNFEESYTKEMEKTYGKGTQVLLSYSWRAIKESTNMIDILLKLKTSPLKNNQIIVLGALLREQLATIRHRGAFSSVYPTFVSCCSLCMRRKMSQIPEQWLRENLELIQQRSKYITRRSAGIPFLITAILSSNKGLIASTFQKLLDIANLPIEEEDAVVENINLPQVNAFNCIKVIFTDATLSEDSIGYVDQAFVLTLNSFASPFWAIRNCAVMLFSALQNRLFSSKKVKANYLSSYPARLFFEKFTSIHDIFLKTLKESVDSGLRKQKEIEKVFPILTVMSRLEPTPGYKGLDDFYPLIIEILKNNTWKVREMAARSLPSLIFDSEHFFATIEILLSEIFPGNNDFNKMHGCLLAVKETILKFETLSTEESNKTYKKLLVENNSTRQKILSKVNIVLGDHKCYPIKLAYFQILTVLDVNKSQDHQLQEILLEWFEVNSKVRSYDGAKHLALKELTHILFPLLDDEAKSFIDTFLLSPYYEIQLSCIEYYNNRVKKLRNTTKAHLAKTIWKLIEAEDVWIFVKSQALKLLKSVEVSTSGSVDSIGNVRLHTSKLMNLLSGESNEEIKLSIIEALGPYVAKQLLFDKGDLENVKKWLKKVELMISDDLEYVVRMAALKSLTAFHQTYSSEGENTKIKFEVEGLLFNFLTDDDEKITQIAADHLVQYVLKIPGKQSILPVVVEKLMIEYFSHVKDAKLLSTIVDPRYFRFYDIDTKLDDILKSDSLLFSVEKNNLERNPVNKVNELVTLFDNLHFASVDFSLLKKTLLRNLSDIYEYLSQKDLKDGCFGVLSNDKVFDFISCQLLLLRSLKQHNLIDYNASKIAKLLLLNDKQFHPLISKIL</sequence>
<evidence type="ECO:0000313" key="6">
    <source>
        <dbReference type="EMBL" id="KGK40164.1"/>
    </source>
</evidence>
<evidence type="ECO:0000256" key="1">
    <source>
        <dbReference type="ARBA" id="ARBA00010409"/>
    </source>
</evidence>
<proteinExistence type="inferred from homology"/>
<feature type="domain" description="tRNA (32-2'-O)-methyltransferase regulator THADA-like C-terminal TPR repeats region" evidence="5">
    <location>
        <begin position="845"/>
        <end position="995"/>
    </location>
</feature>
<dbReference type="PANTHER" id="PTHR14387:SF0">
    <property type="entry name" value="DUF2428 DOMAIN-CONTAINING PROTEIN"/>
    <property type="match status" value="1"/>
</dbReference>
<dbReference type="Pfam" id="PF25151">
    <property type="entry name" value="TPR_Trm732_C"/>
    <property type="match status" value="1"/>
</dbReference>
<dbReference type="HOGENOM" id="CLU_001011_2_0_1"/>
<feature type="domain" description="DUF2428" evidence="3">
    <location>
        <begin position="608"/>
        <end position="843"/>
    </location>
</feature>
<dbReference type="InterPro" id="IPR016024">
    <property type="entry name" value="ARM-type_fold"/>
</dbReference>
<dbReference type="eggNOG" id="KOG1810">
    <property type="taxonomic scope" value="Eukaryota"/>
</dbReference>
<dbReference type="PANTHER" id="PTHR14387">
    <property type="entry name" value="THADA/DEATH RECEPTOR INTERACTING PROTEIN"/>
    <property type="match status" value="1"/>
</dbReference>
<dbReference type="GO" id="GO:0005829">
    <property type="term" value="C:cytosol"/>
    <property type="evidence" value="ECO:0007669"/>
    <property type="project" value="TreeGrafter"/>
</dbReference>
<dbReference type="SUPFAM" id="SSF48371">
    <property type="entry name" value="ARM repeat"/>
    <property type="match status" value="2"/>
</dbReference>
<evidence type="ECO:0000259" key="3">
    <source>
        <dbReference type="Pfam" id="PF10350"/>
    </source>
</evidence>
<feature type="domain" description="tRNA (32-2'-O)-methyltransferase regulator THADA-like TPR repeats region" evidence="4">
    <location>
        <begin position="214"/>
        <end position="488"/>
    </location>
</feature>
<name>A0A099P7C0_PICKU</name>
<dbReference type="InterPro" id="IPR056842">
    <property type="entry name" value="THADA-like_TPR_C"/>
</dbReference>
<comment type="caution">
    <text evidence="6">The sequence shown here is derived from an EMBL/GenBank/DDBJ whole genome shotgun (WGS) entry which is preliminary data.</text>
</comment>
<reference evidence="7" key="1">
    <citation type="journal article" date="2014" name="Microb. Cell Fact.">
        <title>Exploiting Issatchenkia orientalis SD108 for succinic acid production.</title>
        <authorList>
            <person name="Xiao H."/>
            <person name="Shao Z."/>
            <person name="Jiang Y."/>
            <person name="Dole S."/>
            <person name="Zhao H."/>
        </authorList>
    </citation>
    <scope>NUCLEOTIDE SEQUENCE [LARGE SCALE GENOMIC DNA]</scope>
    <source>
        <strain evidence="7">SD108</strain>
    </source>
</reference>
<dbReference type="InterPro" id="IPR051954">
    <property type="entry name" value="tRNA_methyltransferase_THADA"/>
</dbReference>
<evidence type="ECO:0000259" key="5">
    <source>
        <dbReference type="Pfam" id="PF25151"/>
    </source>
</evidence>
<evidence type="ECO:0000313" key="7">
    <source>
        <dbReference type="Proteomes" id="UP000029867"/>
    </source>
</evidence>
<gene>
    <name evidence="6" type="ORF">JL09_g576</name>
</gene>
<dbReference type="EMBL" id="JQFK01000003">
    <property type="protein sequence ID" value="KGK40164.1"/>
    <property type="molecule type" value="Genomic_DNA"/>
</dbReference>
<dbReference type="Pfam" id="PF10350">
    <property type="entry name" value="DUF2428"/>
    <property type="match status" value="1"/>
</dbReference>
<keyword evidence="2" id="KW-0819">tRNA processing</keyword>
<dbReference type="Proteomes" id="UP000029867">
    <property type="component" value="Unassembled WGS sequence"/>
</dbReference>
<protein>
    <submittedName>
        <fullName evidence="6">Uncharacterized protein</fullName>
    </submittedName>
</protein>
<accession>A0A099P7C0</accession>
<dbReference type="InterPro" id="IPR019442">
    <property type="entry name" value="THADA/TRM732_DUF2428"/>
</dbReference>
<comment type="similarity">
    <text evidence="1">Belongs to the THADA family.</text>
</comment>